<evidence type="ECO:0000313" key="2">
    <source>
        <dbReference type="EMBL" id="MSC31912.1"/>
    </source>
</evidence>
<comment type="caution">
    <text evidence="1">The sequence shown here is derived from an EMBL/GenBank/DDBJ whole genome shotgun (WGS) entry which is preliminary data.</text>
</comment>
<name>A0A6N7S2Q5_9FIRM</name>
<dbReference type="InterPro" id="IPR008772">
    <property type="entry name" value="Phosphonate_metab_PhnH"/>
</dbReference>
<dbReference type="InterPro" id="IPR038058">
    <property type="entry name" value="PhnH-like_sp"/>
</dbReference>
<sequence length="199" mass="21630">MNKEQVYSLHRVYRKVLDAMARPGTIQSLQEESAMIRLDGGCLPAAQCLIQLLLDADTTFCAFSADEALERKISQLTYCPIRPLEKAAYVLVTKSVAAALPSVIEQVSGGTLEDPQLGATLIVECSALKSGGELVLKGPGIQEAVRCQIETRAGWIEARAEKNAEFPLGVDLIFVDPKGQLLCLPRTTQISKEAEAWPM</sequence>
<evidence type="ECO:0000313" key="3">
    <source>
        <dbReference type="Proteomes" id="UP000433575"/>
    </source>
</evidence>
<dbReference type="Proteomes" id="UP000480929">
    <property type="component" value="Unassembled WGS sequence"/>
</dbReference>
<dbReference type="SUPFAM" id="SSF159709">
    <property type="entry name" value="PhnH-like"/>
    <property type="match status" value="1"/>
</dbReference>
<reference evidence="3 4" key="1">
    <citation type="journal article" date="2019" name="Nat. Med.">
        <title>A library of human gut bacterial isolates paired with longitudinal multiomics data enables mechanistic microbiome research.</title>
        <authorList>
            <person name="Poyet M."/>
            <person name="Groussin M."/>
            <person name="Gibbons S.M."/>
            <person name="Avila-Pacheco J."/>
            <person name="Jiang X."/>
            <person name="Kearney S.M."/>
            <person name="Perrotta A.R."/>
            <person name="Berdy B."/>
            <person name="Zhao S."/>
            <person name="Lieberman T.D."/>
            <person name="Swanson P.K."/>
            <person name="Smith M."/>
            <person name="Roesemann S."/>
            <person name="Alexander J.E."/>
            <person name="Rich S.A."/>
            <person name="Livny J."/>
            <person name="Vlamakis H."/>
            <person name="Clish C."/>
            <person name="Bullock K."/>
            <person name="Deik A."/>
            <person name="Scott J."/>
            <person name="Pierce K.A."/>
            <person name="Xavier R.J."/>
            <person name="Alm E.J."/>
        </authorList>
    </citation>
    <scope>NUCLEOTIDE SEQUENCE [LARGE SCALE GENOMIC DNA]</scope>
    <source>
        <strain evidence="1 3">BIOML-A4</strain>
        <strain evidence="2 4">BIOML-A5</strain>
    </source>
</reference>
<dbReference type="Gene3D" id="3.40.50.11310">
    <property type="entry name" value="Bacterial phosphonate metabolism protein PhnH"/>
    <property type="match status" value="1"/>
</dbReference>
<dbReference type="Proteomes" id="UP000433575">
    <property type="component" value="Unassembled WGS sequence"/>
</dbReference>
<dbReference type="AlphaFoldDB" id="A0A6N7S2Q5"/>
<dbReference type="GO" id="GO:0019634">
    <property type="term" value="P:organic phosphonate metabolic process"/>
    <property type="evidence" value="ECO:0007669"/>
    <property type="project" value="InterPro"/>
</dbReference>
<accession>A0A6N7S2Q5</accession>
<protein>
    <submittedName>
        <fullName evidence="1">Phosphonate C-P lyase system protein PhnH</fullName>
    </submittedName>
</protein>
<keyword evidence="4" id="KW-1185">Reference proteome</keyword>
<dbReference type="RefSeq" id="WP_154237791.1">
    <property type="nucleotide sequence ID" value="NZ_WKPI01000002.1"/>
</dbReference>
<evidence type="ECO:0000313" key="1">
    <source>
        <dbReference type="EMBL" id="MSA88157.1"/>
    </source>
</evidence>
<dbReference type="GO" id="GO:0016829">
    <property type="term" value="F:lyase activity"/>
    <property type="evidence" value="ECO:0007669"/>
    <property type="project" value="UniProtKB-KW"/>
</dbReference>
<dbReference type="Pfam" id="PF05845">
    <property type="entry name" value="PhnH"/>
    <property type="match status" value="1"/>
</dbReference>
<dbReference type="EMBL" id="WKPJ01000002">
    <property type="protein sequence ID" value="MSA88157.1"/>
    <property type="molecule type" value="Genomic_DNA"/>
</dbReference>
<organism evidence="1 3">
    <name type="scientific">Holdemania massiliensis</name>
    <dbReference type="NCBI Taxonomy" id="1468449"/>
    <lineage>
        <taxon>Bacteria</taxon>
        <taxon>Bacillati</taxon>
        <taxon>Bacillota</taxon>
        <taxon>Erysipelotrichia</taxon>
        <taxon>Erysipelotrichales</taxon>
        <taxon>Erysipelotrichaceae</taxon>
        <taxon>Holdemania</taxon>
    </lineage>
</organism>
<dbReference type="EMBL" id="WKPI01000002">
    <property type="protein sequence ID" value="MSC31912.1"/>
    <property type="molecule type" value="Genomic_DNA"/>
</dbReference>
<keyword evidence="1" id="KW-0456">Lyase</keyword>
<proteinExistence type="predicted"/>
<dbReference type="OrthoDB" id="154477at2"/>
<evidence type="ECO:0000313" key="4">
    <source>
        <dbReference type="Proteomes" id="UP000480929"/>
    </source>
</evidence>
<gene>
    <name evidence="1" type="primary">phnH</name>
    <name evidence="2" type="ORF">GKD88_02095</name>
    <name evidence="1" type="ORF">GKE08_02295</name>
</gene>
<dbReference type="NCBIfam" id="TIGR03292">
    <property type="entry name" value="PhnH_redo"/>
    <property type="match status" value="1"/>
</dbReference>
<dbReference type="PIRSF" id="PIRSF020680">
    <property type="entry name" value="PhnH"/>
    <property type="match status" value="1"/>
</dbReference>